<comment type="caution">
    <text evidence="2">The sequence shown here is derived from an EMBL/GenBank/DDBJ whole genome shotgun (WGS) entry which is preliminary data.</text>
</comment>
<gene>
    <name evidence="2" type="ORF">SDC9_52808</name>
</gene>
<feature type="domain" description="SLH" evidence="1">
    <location>
        <begin position="420"/>
        <end position="482"/>
    </location>
</feature>
<dbReference type="InterPro" id="IPR001119">
    <property type="entry name" value="SLH_dom"/>
</dbReference>
<name>A0A644WS53_9ZZZZ</name>
<dbReference type="Pfam" id="PF00395">
    <property type="entry name" value="SLH"/>
    <property type="match status" value="3"/>
</dbReference>
<dbReference type="PANTHER" id="PTHR43308">
    <property type="entry name" value="OUTER MEMBRANE PROTEIN ALPHA-RELATED"/>
    <property type="match status" value="1"/>
</dbReference>
<feature type="domain" description="SLH" evidence="1">
    <location>
        <begin position="362"/>
        <end position="419"/>
    </location>
</feature>
<proteinExistence type="predicted"/>
<sequence length="541" mass="56641">MKRIAAFLLATVLMLGTLPSTAFAANIKQVLTTIGHTSAVSSVTITGYSATLTVPYGFAGALDLSNGLSMQYDSARYTSVAASFPSGAAATVGGDPVLMRVTYQEQNDTATYTTDYRISVVRQAAAASAFTGTIAKSLSQPGTVLFTAADFTSQYVKNDGAEISSIVILGSNPSFGTLKVGASNYNFGETIPLSNLANLTFVATDAGKASFTVKAYAAGDTVHLIGSVTLTITVSSGSATPDVISYSLEKGEPITFSAEKFALLGEELTGQTLSYVTFTLPAVSSGTLYFGDSSSSTSFPVTSDARYYVGSSPSLSKVTFVPAANFLGTATVAYTGYTTTGTSYSGTIQITYSETGSEDSGSKHFRDVGTDMSWALKAIDYLFEEGIISGKNGYYNPNASISRGDFTLMLCRAFHLSADFGGNFSDVDVNSHYYDAISTAKALGIVKGAHGKFNPNSALSRQDAMVMLSRALDAAEISVPDGSSQDLSEFSDSKQISAYAADAVADLVKANIIQGYGDKFMPHGNISRAGTAVILYRILTM</sequence>
<feature type="domain" description="SLH" evidence="1">
    <location>
        <begin position="487"/>
        <end position="541"/>
    </location>
</feature>
<reference evidence="2" key="1">
    <citation type="submission" date="2019-08" db="EMBL/GenBank/DDBJ databases">
        <authorList>
            <person name="Kucharzyk K."/>
            <person name="Murdoch R.W."/>
            <person name="Higgins S."/>
            <person name="Loffler F."/>
        </authorList>
    </citation>
    <scope>NUCLEOTIDE SEQUENCE</scope>
</reference>
<dbReference type="AlphaFoldDB" id="A0A644WS53"/>
<evidence type="ECO:0000313" key="2">
    <source>
        <dbReference type="EMBL" id="MPM06507.1"/>
    </source>
</evidence>
<dbReference type="PROSITE" id="PS51272">
    <property type="entry name" value="SLH"/>
    <property type="match status" value="3"/>
</dbReference>
<dbReference type="InterPro" id="IPR051465">
    <property type="entry name" value="Cell_Envelope_Struct_Comp"/>
</dbReference>
<evidence type="ECO:0000259" key="1">
    <source>
        <dbReference type="PROSITE" id="PS51272"/>
    </source>
</evidence>
<accession>A0A644WS53</accession>
<organism evidence="2">
    <name type="scientific">bioreactor metagenome</name>
    <dbReference type="NCBI Taxonomy" id="1076179"/>
    <lineage>
        <taxon>unclassified sequences</taxon>
        <taxon>metagenomes</taxon>
        <taxon>ecological metagenomes</taxon>
    </lineage>
</organism>
<dbReference type="EMBL" id="VSSQ01001236">
    <property type="protein sequence ID" value="MPM06507.1"/>
    <property type="molecule type" value="Genomic_DNA"/>
</dbReference>
<protein>
    <recommendedName>
        <fullName evidence="1">SLH domain-containing protein</fullName>
    </recommendedName>
</protein>